<accession>A0A0N4X6P4</accession>
<organism evidence="3">
    <name type="scientific">Haemonchus placei</name>
    <name type="common">Barber's pole worm</name>
    <dbReference type="NCBI Taxonomy" id="6290"/>
    <lineage>
        <taxon>Eukaryota</taxon>
        <taxon>Metazoa</taxon>
        <taxon>Ecdysozoa</taxon>
        <taxon>Nematoda</taxon>
        <taxon>Chromadorea</taxon>
        <taxon>Rhabditida</taxon>
        <taxon>Rhabditina</taxon>
        <taxon>Rhabditomorpha</taxon>
        <taxon>Strongyloidea</taxon>
        <taxon>Trichostrongylidae</taxon>
        <taxon>Haemonchus</taxon>
    </lineage>
</organism>
<reference evidence="1 2" key="2">
    <citation type="submission" date="2018-11" db="EMBL/GenBank/DDBJ databases">
        <authorList>
            <consortium name="Pathogen Informatics"/>
        </authorList>
    </citation>
    <scope>NUCLEOTIDE SEQUENCE [LARGE SCALE GENOMIC DNA]</scope>
    <source>
        <strain evidence="1 2">MHpl1</strain>
    </source>
</reference>
<name>A0A0N4X6P4_HAEPC</name>
<evidence type="ECO:0000313" key="2">
    <source>
        <dbReference type="Proteomes" id="UP000268014"/>
    </source>
</evidence>
<proteinExistence type="predicted"/>
<evidence type="ECO:0000313" key="3">
    <source>
        <dbReference type="WBParaSite" id="HPLM_0002003601-mRNA-1"/>
    </source>
</evidence>
<keyword evidence="2" id="KW-1185">Reference proteome</keyword>
<dbReference type="AlphaFoldDB" id="A0A0N4X6P4"/>
<gene>
    <name evidence="1" type="ORF">HPLM_LOCUS20028</name>
</gene>
<dbReference type="EMBL" id="UZAF01021788">
    <property type="protein sequence ID" value="VDO80979.1"/>
    <property type="molecule type" value="Genomic_DNA"/>
</dbReference>
<evidence type="ECO:0000313" key="1">
    <source>
        <dbReference type="EMBL" id="VDO80979.1"/>
    </source>
</evidence>
<protein>
    <submittedName>
        <fullName evidence="3">C2H2-type domain-containing protein</fullName>
    </submittedName>
</protein>
<reference evidence="3" key="1">
    <citation type="submission" date="2017-02" db="UniProtKB">
        <authorList>
            <consortium name="WormBaseParasite"/>
        </authorList>
    </citation>
    <scope>IDENTIFICATION</scope>
</reference>
<dbReference type="Proteomes" id="UP000268014">
    <property type="component" value="Unassembled WGS sequence"/>
</dbReference>
<dbReference type="WBParaSite" id="HPLM_0002003601-mRNA-1">
    <property type="protein sequence ID" value="HPLM_0002003601-mRNA-1"/>
    <property type="gene ID" value="HPLM_0002003601"/>
</dbReference>
<sequence length="116" mass="13445">MMLSEANDSIPRNQFPANLIVRHLTVNVERDTVRGRPLYIIPFKIMKLTYRALHAIPSLSELSDHIKAKHEKALIVCVYCKSVFGKANDMTENQWKRLKTHMYGELVYAKLAEMQD</sequence>
<dbReference type="OrthoDB" id="5868031at2759"/>
<dbReference type="STRING" id="6290.A0A0N4X6P4"/>